<reference evidence="2" key="1">
    <citation type="submission" date="2021-02" db="EMBL/GenBank/DDBJ databases">
        <authorList>
            <person name="Nieuwenhuis M."/>
            <person name="Van De Peppel L.J.J."/>
        </authorList>
    </citation>
    <scope>NUCLEOTIDE SEQUENCE</scope>
    <source>
        <strain evidence="2">D49</strain>
    </source>
</reference>
<organism evidence="2 3">
    <name type="scientific">Sphagnurus paluster</name>
    <dbReference type="NCBI Taxonomy" id="117069"/>
    <lineage>
        <taxon>Eukaryota</taxon>
        <taxon>Fungi</taxon>
        <taxon>Dikarya</taxon>
        <taxon>Basidiomycota</taxon>
        <taxon>Agaricomycotina</taxon>
        <taxon>Agaricomycetes</taxon>
        <taxon>Agaricomycetidae</taxon>
        <taxon>Agaricales</taxon>
        <taxon>Tricholomatineae</taxon>
        <taxon>Lyophyllaceae</taxon>
        <taxon>Sphagnurus</taxon>
    </lineage>
</organism>
<sequence>MGILRAHVRIHSITCDFELADDISSDDFCETTKGAPGTGCQSNCEKISDFDKFGLSTTNPGRNIVGYYSNWSAHRSCNGVPNTVLPAVRPRELDANSFTHIVYSFASVSRGDFRLVETQSDDKELIAELQALKKINPNLKTMWAVGGWAFNDPPTQDIFSLMARTSSSRATFINNVINQLASYGFDGIDIV</sequence>
<evidence type="ECO:0000259" key="1">
    <source>
        <dbReference type="PROSITE" id="PS51910"/>
    </source>
</evidence>
<dbReference type="Gene3D" id="3.20.20.80">
    <property type="entry name" value="Glycosidases"/>
    <property type="match status" value="1"/>
</dbReference>
<dbReference type="SUPFAM" id="SSF51445">
    <property type="entry name" value="(Trans)glycosidases"/>
    <property type="match status" value="1"/>
</dbReference>
<evidence type="ECO:0000313" key="3">
    <source>
        <dbReference type="Proteomes" id="UP000717328"/>
    </source>
</evidence>
<dbReference type="AlphaFoldDB" id="A0A9P7GLE0"/>
<protein>
    <recommendedName>
        <fullName evidence="1">GH18 domain-containing protein</fullName>
    </recommendedName>
</protein>
<dbReference type="Pfam" id="PF00704">
    <property type="entry name" value="Glyco_hydro_18"/>
    <property type="match status" value="1"/>
</dbReference>
<dbReference type="InterPro" id="IPR017853">
    <property type="entry name" value="GH"/>
</dbReference>
<dbReference type="GO" id="GO:0005975">
    <property type="term" value="P:carbohydrate metabolic process"/>
    <property type="evidence" value="ECO:0007669"/>
    <property type="project" value="InterPro"/>
</dbReference>
<dbReference type="OrthoDB" id="73875at2759"/>
<evidence type="ECO:0000313" key="2">
    <source>
        <dbReference type="EMBL" id="KAG5652208.1"/>
    </source>
</evidence>
<dbReference type="Proteomes" id="UP000717328">
    <property type="component" value="Unassembled WGS sequence"/>
</dbReference>
<dbReference type="InterPro" id="IPR001223">
    <property type="entry name" value="Glyco_hydro18_cat"/>
</dbReference>
<accession>A0A9P7GLE0</accession>
<dbReference type="InterPro" id="IPR050314">
    <property type="entry name" value="Glycosyl_Hydrlase_18"/>
</dbReference>
<dbReference type="PANTHER" id="PTHR11177">
    <property type="entry name" value="CHITINASE"/>
    <property type="match status" value="1"/>
</dbReference>
<keyword evidence="3" id="KW-1185">Reference proteome</keyword>
<dbReference type="EMBL" id="JABCKI010000149">
    <property type="protein sequence ID" value="KAG5652208.1"/>
    <property type="molecule type" value="Genomic_DNA"/>
</dbReference>
<dbReference type="PROSITE" id="PS51910">
    <property type="entry name" value="GH18_2"/>
    <property type="match status" value="1"/>
</dbReference>
<gene>
    <name evidence="2" type="ORF">H0H81_005829</name>
</gene>
<comment type="caution">
    <text evidence="2">The sequence shown here is derived from an EMBL/GenBank/DDBJ whole genome shotgun (WGS) entry which is preliminary data.</text>
</comment>
<feature type="domain" description="GH18" evidence="1">
    <location>
        <begin position="62"/>
        <end position="191"/>
    </location>
</feature>
<name>A0A9P7GLE0_9AGAR</name>
<proteinExistence type="predicted"/>
<reference evidence="2" key="2">
    <citation type="submission" date="2021-10" db="EMBL/GenBank/DDBJ databases">
        <title>Phylogenomics reveals ancestral predisposition of the termite-cultivated fungus Termitomyces towards a domesticated lifestyle.</title>
        <authorList>
            <person name="Auxier B."/>
            <person name="Grum-Grzhimaylo A."/>
            <person name="Cardenas M.E."/>
            <person name="Lodge J.D."/>
            <person name="Laessoe T."/>
            <person name="Pedersen O."/>
            <person name="Smith M.E."/>
            <person name="Kuyper T.W."/>
            <person name="Franco-Molano E.A."/>
            <person name="Baroni T.J."/>
            <person name="Aanen D.K."/>
        </authorList>
    </citation>
    <scope>NUCLEOTIDE SEQUENCE</scope>
    <source>
        <strain evidence="2">D49</strain>
    </source>
</reference>
<dbReference type="PANTHER" id="PTHR11177:SF333">
    <property type="entry name" value="CHITINASE"/>
    <property type="match status" value="1"/>
</dbReference>